<sequence>MVTYQVRVELEGTRSPLWRRLELASDLFLDEVHHIIQAAFGWTDSHLHEFAAGPSYYSRKSEHYLCPFQVEEGAAGVPEDEVRLDEVLARRGSKLFYLYDFGDDWMHVIKVEAVLPRDESAPRAICIAGERPGPGEDCGGVWGYEVICDAIDHPDSAAAAADYARMFGDDAELDDFPPTPFDLDSINATLAMSTGKDAESFGLLEALAHAIDSAADRQHFQQMVAMADLDTPVDLDADTAAQMVAPYTWLLNRVGTDGIKLTGAGYLPPAHVEAAMAELGLGEEWIGKGNREVQTVPVLALRESAQALGLLRKYRGALVLSKLGRKLRNDPLALWWHLAEQTPPDMDDFCEIHAGLVLLLALAGGSADDPYPAVSRILDAIGWRDIDGTRMTPVMARLAARETSFVLRRLGAFTNEPGIHRWDDNPTPQGTLFAKAALTTWLPTT</sequence>
<evidence type="ECO:0000313" key="2">
    <source>
        <dbReference type="EMBL" id="GAA1711502.1"/>
    </source>
</evidence>
<feature type="domain" description="Plasmid pRiA4b Orf3-like" evidence="1">
    <location>
        <begin position="3"/>
        <end position="183"/>
    </location>
</feature>
<protein>
    <recommendedName>
        <fullName evidence="1">Plasmid pRiA4b Orf3-like domain-containing protein</fullName>
    </recommendedName>
</protein>
<dbReference type="Gene3D" id="3.10.290.30">
    <property type="entry name" value="MM3350-like"/>
    <property type="match status" value="1"/>
</dbReference>
<organism evidence="2 3">
    <name type="scientific">Kribbella yunnanensis</name>
    <dbReference type="NCBI Taxonomy" id="190194"/>
    <lineage>
        <taxon>Bacteria</taxon>
        <taxon>Bacillati</taxon>
        <taxon>Actinomycetota</taxon>
        <taxon>Actinomycetes</taxon>
        <taxon>Propionibacteriales</taxon>
        <taxon>Kribbellaceae</taxon>
        <taxon>Kribbella</taxon>
    </lineage>
</organism>
<dbReference type="InterPro" id="IPR012912">
    <property type="entry name" value="Plasmid_pRiA4b_Orf3-like"/>
</dbReference>
<dbReference type="InterPro" id="IPR024047">
    <property type="entry name" value="MM3350-like_sf"/>
</dbReference>
<dbReference type="Pfam" id="PF07929">
    <property type="entry name" value="PRiA4_ORF3"/>
    <property type="match status" value="1"/>
</dbReference>
<comment type="caution">
    <text evidence="2">The sequence shown here is derived from an EMBL/GenBank/DDBJ whole genome shotgun (WGS) entry which is preliminary data.</text>
</comment>
<gene>
    <name evidence="2" type="ORF">GCM10009745_69500</name>
</gene>
<proteinExistence type="predicted"/>
<evidence type="ECO:0000259" key="1">
    <source>
        <dbReference type="Pfam" id="PF07929"/>
    </source>
</evidence>
<evidence type="ECO:0000313" key="3">
    <source>
        <dbReference type="Proteomes" id="UP001500280"/>
    </source>
</evidence>
<dbReference type="PANTHER" id="PTHR41878">
    <property type="entry name" value="LEXA REPRESSOR-RELATED"/>
    <property type="match status" value="1"/>
</dbReference>
<dbReference type="EMBL" id="BAAANF010000023">
    <property type="protein sequence ID" value="GAA1711502.1"/>
    <property type="molecule type" value="Genomic_DNA"/>
</dbReference>
<keyword evidence="3" id="KW-1185">Reference proteome</keyword>
<name>A0ABN2ITH7_9ACTN</name>
<accession>A0ABN2ITH7</accession>
<dbReference type="SUPFAM" id="SSF159941">
    <property type="entry name" value="MM3350-like"/>
    <property type="match status" value="1"/>
</dbReference>
<reference evidence="2 3" key="1">
    <citation type="journal article" date="2019" name="Int. J. Syst. Evol. Microbiol.">
        <title>The Global Catalogue of Microorganisms (GCM) 10K type strain sequencing project: providing services to taxonomists for standard genome sequencing and annotation.</title>
        <authorList>
            <consortium name="The Broad Institute Genomics Platform"/>
            <consortium name="The Broad Institute Genome Sequencing Center for Infectious Disease"/>
            <person name="Wu L."/>
            <person name="Ma J."/>
        </authorList>
    </citation>
    <scope>NUCLEOTIDE SEQUENCE [LARGE SCALE GENOMIC DNA]</scope>
    <source>
        <strain evidence="2 3">JCM 14307</strain>
    </source>
</reference>
<dbReference type="Proteomes" id="UP001500280">
    <property type="component" value="Unassembled WGS sequence"/>
</dbReference>
<dbReference type="PANTHER" id="PTHR41878:SF1">
    <property type="entry name" value="TNPR PROTEIN"/>
    <property type="match status" value="1"/>
</dbReference>